<dbReference type="Gene3D" id="3.60.10.10">
    <property type="entry name" value="Endonuclease/exonuclease/phosphatase"/>
    <property type="match status" value="1"/>
</dbReference>
<evidence type="ECO:0000256" key="6">
    <source>
        <dbReference type="PIRSR" id="PIRSR604808-2"/>
    </source>
</evidence>
<dbReference type="PANTHER" id="PTHR22748">
    <property type="entry name" value="AP ENDONUCLEASE"/>
    <property type="match status" value="1"/>
</dbReference>
<feature type="compositionally biased region" description="Low complexity" evidence="8">
    <location>
        <begin position="424"/>
        <end position="438"/>
    </location>
</feature>
<dbReference type="KEGG" id="fcy:FRACYDRAFT_248751"/>
<evidence type="ECO:0000256" key="1">
    <source>
        <dbReference type="ARBA" id="ARBA00007092"/>
    </source>
</evidence>
<evidence type="ECO:0000256" key="3">
    <source>
        <dbReference type="ARBA" id="ARBA00022801"/>
    </source>
</evidence>
<dbReference type="PANTHER" id="PTHR22748:SF10">
    <property type="entry name" value="DNA-(APURINIC OR APYRIMIDINIC SITE) ENDONUCLEASE"/>
    <property type="match status" value="1"/>
</dbReference>
<sequence length="548" mass="62494">MSSNSAKENRMNADAIVDNADHPDDVTNATKRQKIEQNPARRENNNYPRSFVTWNCNGFSSRAKNNQTELQKLLEDTNYPDVICIQEARLKASGPDQLRGQPLQDNEYRNSIQPVIDTIFIDYCPFWSLADKKYAGTLTLIHSRCYANHNNNIFGTDDNSAAFTPQSAIDLMLRRFNKTRSECGLEVSSSSLDDSATTAAASNVDASSKPKKQQASLKSFFAPKKDHVNNSSSSSATKRNSSNRHRHRHNIEGRFQYFFFQDMDVVQTYVPNNGSKEESFQRRRDWDRDMLRFMMDRKKILQVTQNDNKMMDDDDRKMLWIGDMNVANNYQDGTHWERRPQTGKNNSNNDEDNNHNTSTSSTIYEWWTDEKKCFVKRPTLKKDKQDVGMPGFTQGERDRFREFLKQGDFCDIWRELHPMGIATDSSSSNANANANANDGDGDQQQKKWELANYTWRGQQSKNPGKYAKYQGRGQRIDYFLLSPASKLLCCNNNQKQTSTTGTGTTKISDDNDGNNSLVVDSCDILGYGTRMEGLFCGSDHCAVKLTLS</sequence>
<feature type="binding site" evidence="6">
    <location>
        <position position="540"/>
    </location>
    <ligand>
        <name>Mg(2+)</name>
        <dbReference type="ChEBI" id="CHEBI:18420"/>
        <label>1</label>
    </ligand>
</feature>
<gene>
    <name evidence="10" type="ORF">FRACYDRAFT_248751</name>
</gene>
<feature type="binding site" evidence="6">
    <location>
        <position position="323"/>
    </location>
    <ligand>
        <name>Mg(2+)</name>
        <dbReference type="ChEBI" id="CHEBI:18420"/>
        <label>1</label>
    </ligand>
</feature>
<dbReference type="GO" id="GO:0046872">
    <property type="term" value="F:metal ion binding"/>
    <property type="evidence" value="ECO:0007669"/>
    <property type="project" value="UniProtKB-KW"/>
</dbReference>
<feature type="domain" description="Endonuclease/exonuclease/phosphatase" evidence="9">
    <location>
        <begin position="52"/>
        <end position="140"/>
    </location>
</feature>
<feature type="active site" description="Proton acceptor" evidence="5">
    <location>
        <position position="540"/>
    </location>
</feature>
<feature type="active site" evidence="5">
    <location>
        <position position="269"/>
    </location>
</feature>
<comment type="cofactor">
    <cofactor evidence="6">
        <name>Mg(2+)</name>
        <dbReference type="ChEBI" id="CHEBI:18420"/>
    </cofactor>
    <cofactor evidence="6">
        <name>Mn(2+)</name>
        <dbReference type="ChEBI" id="CHEBI:29035"/>
    </cofactor>
    <text evidence="6">Probably binds two magnesium or manganese ions per subunit.</text>
</comment>
<evidence type="ECO:0000259" key="9">
    <source>
        <dbReference type="Pfam" id="PF03372"/>
    </source>
</evidence>
<feature type="compositionally biased region" description="Basic and acidic residues" evidence="8">
    <location>
        <begin position="33"/>
        <end position="44"/>
    </location>
</feature>
<keyword evidence="4 6" id="KW-0460">Magnesium</keyword>
<evidence type="ECO:0000256" key="4">
    <source>
        <dbReference type="ARBA" id="ARBA00022842"/>
    </source>
</evidence>
<feature type="binding site" evidence="6">
    <location>
        <position position="539"/>
    </location>
    <ligand>
        <name>Mg(2+)</name>
        <dbReference type="ChEBI" id="CHEBI:18420"/>
        <label>1</label>
    </ligand>
</feature>
<dbReference type="Proteomes" id="UP000095751">
    <property type="component" value="Unassembled WGS sequence"/>
</dbReference>
<dbReference type="GO" id="GO:0005634">
    <property type="term" value="C:nucleus"/>
    <property type="evidence" value="ECO:0007669"/>
    <property type="project" value="TreeGrafter"/>
</dbReference>
<feature type="binding site" evidence="6">
    <location>
        <position position="87"/>
    </location>
    <ligand>
        <name>Mg(2+)</name>
        <dbReference type="ChEBI" id="CHEBI:18420"/>
        <label>1</label>
    </ligand>
</feature>
<feature type="region of interest" description="Disordered" evidence="8">
    <location>
        <begin position="422"/>
        <end position="444"/>
    </location>
</feature>
<feature type="region of interest" description="Disordered" evidence="8">
    <location>
        <begin position="330"/>
        <end position="359"/>
    </location>
</feature>
<feature type="site" description="Interaction with DNA substrate" evidence="7">
    <location>
        <position position="540"/>
    </location>
</feature>
<feature type="active site" description="Proton donor/acceptor" evidence="5">
    <location>
        <position position="323"/>
    </location>
</feature>
<feature type="binding site" evidence="6">
    <location>
        <position position="325"/>
    </location>
    <ligand>
        <name>Mg(2+)</name>
        <dbReference type="ChEBI" id="CHEBI:18420"/>
        <label>1</label>
    </ligand>
</feature>
<dbReference type="InterPro" id="IPR005135">
    <property type="entry name" value="Endo/exonuclease/phosphatase"/>
</dbReference>
<feature type="site" description="Transition state stabilizer" evidence="7">
    <location>
        <position position="325"/>
    </location>
</feature>
<evidence type="ECO:0000256" key="5">
    <source>
        <dbReference type="PIRSR" id="PIRSR604808-1"/>
    </source>
</evidence>
<accession>A0A1E7EUW2</accession>
<dbReference type="GO" id="GO:0008081">
    <property type="term" value="F:phosphoric diester hydrolase activity"/>
    <property type="evidence" value="ECO:0007669"/>
    <property type="project" value="TreeGrafter"/>
</dbReference>
<comment type="similarity">
    <text evidence="1">Belongs to the DNA repair enzymes AP/ExoA family.</text>
</comment>
<dbReference type="InterPro" id="IPR004808">
    <property type="entry name" value="AP_endonuc_1"/>
</dbReference>
<evidence type="ECO:0000256" key="8">
    <source>
        <dbReference type="SAM" id="MobiDB-lite"/>
    </source>
</evidence>
<dbReference type="AlphaFoldDB" id="A0A1E7EUW2"/>
<evidence type="ECO:0000313" key="10">
    <source>
        <dbReference type="EMBL" id="OEU09323.1"/>
    </source>
</evidence>
<dbReference type="InParanoid" id="A0A1E7EUW2"/>
<feature type="site" description="Important for catalytic activity" evidence="7">
    <location>
        <position position="477"/>
    </location>
</feature>
<evidence type="ECO:0000256" key="2">
    <source>
        <dbReference type="ARBA" id="ARBA00022723"/>
    </source>
</evidence>
<organism evidence="10 11">
    <name type="scientific">Fragilariopsis cylindrus CCMP1102</name>
    <dbReference type="NCBI Taxonomy" id="635003"/>
    <lineage>
        <taxon>Eukaryota</taxon>
        <taxon>Sar</taxon>
        <taxon>Stramenopiles</taxon>
        <taxon>Ochrophyta</taxon>
        <taxon>Bacillariophyta</taxon>
        <taxon>Bacillariophyceae</taxon>
        <taxon>Bacillariophycidae</taxon>
        <taxon>Bacillariales</taxon>
        <taxon>Bacillariaceae</taxon>
        <taxon>Fragilariopsis</taxon>
    </lineage>
</organism>
<evidence type="ECO:0000256" key="7">
    <source>
        <dbReference type="PIRSR" id="PIRSR604808-3"/>
    </source>
</evidence>
<protein>
    <submittedName>
        <fullName evidence="10">DNase I-like protein</fullName>
    </submittedName>
</protein>
<feature type="compositionally biased region" description="Low complexity" evidence="8">
    <location>
        <begin position="229"/>
        <end position="240"/>
    </location>
</feature>
<keyword evidence="2 6" id="KW-0479">Metal-binding</keyword>
<dbReference type="GO" id="GO:0003906">
    <property type="term" value="F:DNA-(apurinic or apyrimidinic site) endonuclease activity"/>
    <property type="evidence" value="ECO:0007669"/>
    <property type="project" value="TreeGrafter"/>
</dbReference>
<dbReference type="GO" id="GO:0006284">
    <property type="term" value="P:base-excision repair"/>
    <property type="evidence" value="ECO:0007669"/>
    <property type="project" value="TreeGrafter"/>
</dbReference>
<keyword evidence="11" id="KW-1185">Reference proteome</keyword>
<dbReference type="EMBL" id="KV784376">
    <property type="protein sequence ID" value="OEU09323.1"/>
    <property type="molecule type" value="Genomic_DNA"/>
</dbReference>
<feature type="binding site" evidence="6">
    <location>
        <position position="55"/>
    </location>
    <ligand>
        <name>Mg(2+)</name>
        <dbReference type="ChEBI" id="CHEBI:18420"/>
        <label>1</label>
    </ligand>
</feature>
<name>A0A1E7EUW2_9STRA</name>
<dbReference type="OrthoDB" id="498125at2759"/>
<dbReference type="Pfam" id="PF03372">
    <property type="entry name" value="Exo_endo_phos"/>
    <property type="match status" value="1"/>
</dbReference>
<reference evidence="10 11" key="1">
    <citation type="submission" date="2016-09" db="EMBL/GenBank/DDBJ databases">
        <title>Extensive genetic diversity and differential bi-allelic expression allows diatom success in the polar Southern Ocean.</title>
        <authorList>
            <consortium name="DOE Joint Genome Institute"/>
            <person name="Mock T."/>
            <person name="Otillar R.P."/>
            <person name="Strauss J."/>
            <person name="Dupont C."/>
            <person name="Frickenhaus S."/>
            <person name="Maumus F."/>
            <person name="Mcmullan M."/>
            <person name="Sanges R."/>
            <person name="Schmutz J."/>
            <person name="Toseland A."/>
            <person name="Valas R."/>
            <person name="Veluchamy A."/>
            <person name="Ward B.J."/>
            <person name="Allen A."/>
            <person name="Barry K."/>
            <person name="Falciatore A."/>
            <person name="Ferrante M."/>
            <person name="Fortunato A.E."/>
            <person name="Gloeckner G."/>
            <person name="Gruber A."/>
            <person name="Hipkin R."/>
            <person name="Janech M."/>
            <person name="Kroth P."/>
            <person name="Leese F."/>
            <person name="Lindquist E."/>
            <person name="Lyon B.R."/>
            <person name="Martin J."/>
            <person name="Mayer C."/>
            <person name="Parker M."/>
            <person name="Quesneville H."/>
            <person name="Raymond J."/>
            <person name="Uhlig C."/>
            <person name="Valentin K.U."/>
            <person name="Worden A.Z."/>
            <person name="Armbrust E.V."/>
            <person name="Bowler C."/>
            <person name="Green B."/>
            <person name="Moulton V."/>
            <person name="Van Oosterhout C."/>
            <person name="Grigoriev I."/>
        </authorList>
    </citation>
    <scope>NUCLEOTIDE SEQUENCE [LARGE SCALE GENOMIC DNA]</scope>
    <source>
        <strain evidence="10 11">CCMP1102</strain>
    </source>
</reference>
<feature type="region of interest" description="Disordered" evidence="8">
    <location>
        <begin position="1"/>
        <end position="47"/>
    </location>
</feature>
<dbReference type="SUPFAM" id="SSF56219">
    <property type="entry name" value="DNase I-like"/>
    <property type="match status" value="1"/>
</dbReference>
<evidence type="ECO:0000313" key="11">
    <source>
        <dbReference type="Proteomes" id="UP000095751"/>
    </source>
</evidence>
<proteinExistence type="inferred from homology"/>
<feature type="region of interest" description="Disordered" evidence="8">
    <location>
        <begin position="200"/>
        <end position="248"/>
    </location>
</feature>
<dbReference type="GO" id="GO:0008311">
    <property type="term" value="F:double-stranded DNA 3'-5' DNA exonuclease activity"/>
    <property type="evidence" value="ECO:0007669"/>
    <property type="project" value="TreeGrafter"/>
</dbReference>
<dbReference type="PROSITE" id="PS51435">
    <property type="entry name" value="AP_NUCLEASE_F1_4"/>
    <property type="match status" value="1"/>
</dbReference>
<dbReference type="InterPro" id="IPR036691">
    <property type="entry name" value="Endo/exonu/phosph_ase_sf"/>
</dbReference>
<keyword evidence="6" id="KW-0464">Manganese</keyword>
<keyword evidence="3" id="KW-0378">Hydrolase</keyword>